<dbReference type="EMBL" id="VDMP01000024">
    <property type="protein sequence ID" value="TNM39683.1"/>
    <property type="molecule type" value="Genomic_DNA"/>
</dbReference>
<accession>A0A5C4VUY5</accession>
<dbReference type="Gene3D" id="3.40.50.620">
    <property type="entry name" value="HUPs"/>
    <property type="match status" value="2"/>
</dbReference>
<evidence type="ECO:0000256" key="1">
    <source>
        <dbReference type="ARBA" id="ARBA00008791"/>
    </source>
</evidence>
<protein>
    <submittedName>
        <fullName evidence="3">Universal stress protein</fullName>
    </submittedName>
</protein>
<dbReference type="OrthoDB" id="3873975at2"/>
<dbReference type="PANTHER" id="PTHR46268:SF6">
    <property type="entry name" value="UNIVERSAL STRESS PROTEIN UP12"/>
    <property type="match status" value="1"/>
</dbReference>
<sequence>MTTDSSDTVATNSIVVATDGSDDADRAVRWAAEQAFLERRPLTVLSVVHGPEVPTAAWNGMSPVYSWDPAQALDEARAVAREAADVALHLHPGLDVSVAARFGRPRQVLVEISRDVTLLVLGSRGRGVLRSKLLGSVSAAVSRDAGCPVVVCRPQRHPERAQQGILVGADGTPESLPVIEFAFQQASLMDLPLTVVHAVWDEVGAVEGPVMVSPRETGLEQYRVLLGESVAGISPKFPEVRVDLRLARGMAEDCLSDTSALWNLIVVGRHPVDSLLRLVTGAVATSVIERSHTTVTVVPQADAPTES</sequence>
<dbReference type="PANTHER" id="PTHR46268">
    <property type="entry name" value="STRESS RESPONSE PROTEIN NHAX"/>
    <property type="match status" value="1"/>
</dbReference>
<evidence type="ECO:0000313" key="3">
    <source>
        <dbReference type="EMBL" id="TNM39683.1"/>
    </source>
</evidence>
<comment type="caution">
    <text evidence="3">The sequence shown here is derived from an EMBL/GenBank/DDBJ whole genome shotgun (WGS) entry which is preliminary data.</text>
</comment>
<dbReference type="InterPro" id="IPR006016">
    <property type="entry name" value="UspA"/>
</dbReference>
<feature type="domain" description="UspA" evidence="2">
    <location>
        <begin position="165"/>
        <end position="299"/>
    </location>
</feature>
<comment type="similarity">
    <text evidence="1">Belongs to the universal stress protein A family.</text>
</comment>
<dbReference type="RefSeq" id="WP_139623173.1">
    <property type="nucleotide sequence ID" value="NZ_VDMP01000024.1"/>
</dbReference>
<name>A0A5C4VUY5_9ACTN</name>
<organism evidence="3 4">
    <name type="scientific">Nocardioides albidus</name>
    <dbReference type="NCBI Taxonomy" id="1517589"/>
    <lineage>
        <taxon>Bacteria</taxon>
        <taxon>Bacillati</taxon>
        <taxon>Actinomycetota</taxon>
        <taxon>Actinomycetes</taxon>
        <taxon>Propionibacteriales</taxon>
        <taxon>Nocardioidaceae</taxon>
        <taxon>Nocardioides</taxon>
    </lineage>
</organism>
<dbReference type="SUPFAM" id="SSF52402">
    <property type="entry name" value="Adenine nucleotide alpha hydrolases-like"/>
    <property type="match status" value="2"/>
</dbReference>
<proteinExistence type="inferred from homology"/>
<keyword evidence="4" id="KW-1185">Reference proteome</keyword>
<dbReference type="Pfam" id="PF00582">
    <property type="entry name" value="Usp"/>
    <property type="match status" value="2"/>
</dbReference>
<reference evidence="3 4" key="1">
    <citation type="journal article" date="2016" name="Int. J. Syst. Evol. Microbiol.">
        <title>Nocardioides albidus sp. nov., an actinobacterium isolated from garden soil.</title>
        <authorList>
            <person name="Singh H."/>
            <person name="Du J."/>
            <person name="Trinh H."/>
            <person name="Won K."/>
            <person name="Yang J.E."/>
            <person name="Yin C."/>
            <person name="Kook M."/>
            <person name="Yi T.H."/>
        </authorList>
    </citation>
    <scope>NUCLEOTIDE SEQUENCE [LARGE SCALE GENOMIC DNA]</scope>
    <source>
        <strain evidence="3 4">CCTCC AB 2015297</strain>
    </source>
</reference>
<dbReference type="PRINTS" id="PR01438">
    <property type="entry name" value="UNVRSLSTRESS"/>
</dbReference>
<dbReference type="InterPro" id="IPR014729">
    <property type="entry name" value="Rossmann-like_a/b/a_fold"/>
</dbReference>
<evidence type="ECO:0000259" key="2">
    <source>
        <dbReference type="Pfam" id="PF00582"/>
    </source>
</evidence>
<dbReference type="AlphaFoldDB" id="A0A5C4VUY5"/>
<evidence type="ECO:0000313" key="4">
    <source>
        <dbReference type="Proteomes" id="UP000313231"/>
    </source>
</evidence>
<dbReference type="Proteomes" id="UP000313231">
    <property type="component" value="Unassembled WGS sequence"/>
</dbReference>
<dbReference type="InterPro" id="IPR006015">
    <property type="entry name" value="Universal_stress_UspA"/>
</dbReference>
<gene>
    <name evidence="3" type="ORF">FHP29_12505</name>
</gene>
<feature type="domain" description="UspA" evidence="2">
    <location>
        <begin position="13"/>
        <end position="153"/>
    </location>
</feature>